<evidence type="ECO:0000313" key="3">
    <source>
        <dbReference type="Proteomes" id="UP000010552"/>
    </source>
</evidence>
<name>L5L235_PTEAL</name>
<dbReference type="AlphaFoldDB" id="L5L235"/>
<protein>
    <submittedName>
        <fullName evidence="2">Uncharacterized protein</fullName>
    </submittedName>
</protein>
<evidence type="ECO:0000313" key="2">
    <source>
        <dbReference type="EMBL" id="ELK17470.1"/>
    </source>
</evidence>
<sequence>MRVAHSRDGEKAVEELASPPGDRKHRQAADRGAAGGTARSRAEPQLRDRRALTGLLAPGDKTRVH</sequence>
<dbReference type="Proteomes" id="UP000010552">
    <property type="component" value="Unassembled WGS sequence"/>
</dbReference>
<feature type="compositionally biased region" description="Basic and acidic residues" evidence="1">
    <location>
        <begin position="1"/>
        <end position="14"/>
    </location>
</feature>
<evidence type="ECO:0000256" key="1">
    <source>
        <dbReference type="SAM" id="MobiDB-lite"/>
    </source>
</evidence>
<reference evidence="3" key="1">
    <citation type="journal article" date="2013" name="Science">
        <title>Comparative analysis of bat genomes provides insight into the evolution of flight and immunity.</title>
        <authorList>
            <person name="Zhang G."/>
            <person name="Cowled C."/>
            <person name="Shi Z."/>
            <person name="Huang Z."/>
            <person name="Bishop-Lilly K.A."/>
            <person name="Fang X."/>
            <person name="Wynne J.W."/>
            <person name="Xiong Z."/>
            <person name="Baker M.L."/>
            <person name="Zhao W."/>
            <person name="Tachedjian M."/>
            <person name="Zhu Y."/>
            <person name="Zhou P."/>
            <person name="Jiang X."/>
            <person name="Ng J."/>
            <person name="Yang L."/>
            <person name="Wu L."/>
            <person name="Xiao J."/>
            <person name="Feng Y."/>
            <person name="Chen Y."/>
            <person name="Sun X."/>
            <person name="Zhang Y."/>
            <person name="Marsh G.A."/>
            <person name="Crameri G."/>
            <person name="Broder C.C."/>
            <person name="Frey K.G."/>
            <person name="Wang L.F."/>
            <person name="Wang J."/>
        </authorList>
    </citation>
    <scope>NUCLEOTIDE SEQUENCE [LARGE SCALE GENOMIC DNA]</scope>
</reference>
<accession>L5L235</accession>
<dbReference type="InParanoid" id="L5L235"/>
<feature type="region of interest" description="Disordered" evidence="1">
    <location>
        <begin position="1"/>
        <end position="65"/>
    </location>
</feature>
<feature type="compositionally biased region" description="Low complexity" evidence="1">
    <location>
        <begin position="30"/>
        <end position="39"/>
    </location>
</feature>
<organism evidence="2 3">
    <name type="scientific">Pteropus alecto</name>
    <name type="common">Black flying fox</name>
    <dbReference type="NCBI Taxonomy" id="9402"/>
    <lineage>
        <taxon>Eukaryota</taxon>
        <taxon>Metazoa</taxon>
        <taxon>Chordata</taxon>
        <taxon>Craniata</taxon>
        <taxon>Vertebrata</taxon>
        <taxon>Euteleostomi</taxon>
        <taxon>Mammalia</taxon>
        <taxon>Eutheria</taxon>
        <taxon>Laurasiatheria</taxon>
        <taxon>Chiroptera</taxon>
        <taxon>Yinpterochiroptera</taxon>
        <taxon>Pteropodoidea</taxon>
        <taxon>Pteropodidae</taxon>
        <taxon>Pteropodinae</taxon>
        <taxon>Pteropus</taxon>
    </lineage>
</organism>
<keyword evidence="3" id="KW-1185">Reference proteome</keyword>
<proteinExistence type="predicted"/>
<gene>
    <name evidence="2" type="ORF">PAL_GLEAN10016562</name>
</gene>
<feature type="compositionally biased region" description="Basic and acidic residues" evidence="1">
    <location>
        <begin position="40"/>
        <end position="51"/>
    </location>
</feature>
<dbReference type="EMBL" id="KB030405">
    <property type="protein sequence ID" value="ELK17470.1"/>
    <property type="molecule type" value="Genomic_DNA"/>
</dbReference>